<dbReference type="PROSITE" id="PS51681">
    <property type="entry name" value="SAM_MT_NNMT_PNMT_TEMT"/>
    <property type="match status" value="1"/>
</dbReference>
<keyword evidence="6" id="KW-1185">Reference proteome</keyword>
<keyword evidence="3" id="KW-0808">Transferase</keyword>
<dbReference type="GO" id="GO:0032259">
    <property type="term" value="P:methylation"/>
    <property type="evidence" value="ECO:0007669"/>
    <property type="project" value="UniProtKB-KW"/>
</dbReference>
<evidence type="ECO:0000256" key="4">
    <source>
        <dbReference type="ARBA" id="ARBA00022691"/>
    </source>
</evidence>
<dbReference type="Proteomes" id="UP000812440">
    <property type="component" value="Unassembled WGS sequence"/>
</dbReference>
<dbReference type="OrthoDB" id="10050085at2759"/>
<protein>
    <submittedName>
        <fullName evidence="5">Uncharacterized protein</fullName>
    </submittedName>
</protein>
<dbReference type="Gene3D" id="3.40.50.150">
    <property type="entry name" value="Vaccinia Virus protein VP39"/>
    <property type="match status" value="1"/>
</dbReference>
<keyword evidence="2" id="KW-0489">Methyltransferase</keyword>
<dbReference type="SUPFAM" id="SSF53335">
    <property type="entry name" value="S-adenosyl-L-methionine-dependent methyltransferases"/>
    <property type="match status" value="1"/>
</dbReference>
<dbReference type="PANTHER" id="PTHR10867:SF45">
    <property type="entry name" value="LOC100127826 PROTEIN"/>
    <property type="match status" value="1"/>
</dbReference>
<dbReference type="PANTHER" id="PTHR10867">
    <property type="entry name" value="NNMT/PNMT/TEMT FAMILY MEMBER"/>
    <property type="match status" value="1"/>
</dbReference>
<dbReference type="Pfam" id="PF01234">
    <property type="entry name" value="NNMT_PNMT_TEMT"/>
    <property type="match status" value="1"/>
</dbReference>
<dbReference type="AlphaFoldDB" id="A0A8T2IGY0"/>
<reference evidence="5" key="1">
    <citation type="thesis" date="2020" institute="ProQuest LLC" country="789 East Eisenhower Parkway, Ann Arbor, MI, USA">
        <title>Comparative Genomics and Chromosome Evolution.</title>
        <authorList>
            <person name="Mudd A.B."/>
        </authorList>
    </citation>
    <scope>NUCLEOTIDE SEQUENCE</scope>
    <source>
        <strain evidence="5">Female2</strain>
        <tissue evidence="5">Blood</tissue>
    </source>
</reference>
<sequence length="258" mass="29535">MAAHKHYHDEEYDPCCAFETYIGSKRLFKDNALEDAMTNVYKMLSSGSVKGDNVIDVSLGLFLFPLLIAVDYFKNIVKIESSDCSIEEIQKWIEKEPSSIDKSHMAAFACALKGKSTGWKEQEYKLRNAIKQIVKWDISQENPLGSVTLPQADCLTSVLYLECVCKDHNRFCQLMKQFSSLLKTGGHLILVTCINTTYYTVGQHRFSALKIDEKFVHNILKDSGFIIKSFDTFPKQFDSDLTDYEYIECNISIKQREI</sequence>
<evidence type="ECO:0000256" key="3">
    <source>
        <dbReference type="ARBA" id="ARBA00022679"/>
    </source>
</evidence>
<evidence type="ECO:0000256" key="2">
    <source>
        <dbReference type="ARBA" id="ARBA00022603"/>
    </source>
</evidence>
<dbReference type="EMBL" id="JAACNH010001767">
    <property type="protein sequence ID" value="KAG8430008.1"/>
    <property type="molecule type" value="Genomic_DNA"/>
</dbReference>
<proteinExistence type="inferred from homology"/>
<keyword evidence="4" id="KW-0949">S-adenosyl-L-methionine</keyword>
<comment type="similarity">
    <text evidence="1">Belongs to the class I-like SAM-binding methyltransferase superfamily. NNMT/PNMT/TEMT family.</text>
</comment>
<gene>
    <name evidence="5" type="ORF">GDO86_018641</name>
</gene>
<dbReference type="InterPro" id="IPR000940">
    <property type="entry name" value="NNMT_TEMT_trans"/>
</dbReference>
<evidence type="ECO:0000313" key="5">
    <source>
        <dbReference type="EMBL" id="KAG8430008.1"/>
    </source>
</evidence>
<comment type="caution">
    <text evidence="5">The sequence shown here is derived from an EMBL/GenBank/DDBJ whole genome shotgun (WGS) entry which is preliminary data.</text>
</comment>
<evidence type="ECO:0000256" key="1">
    <source>
        <dbReference type="ARBA" id="ARBA00007996"/>
    </source>
</evidence>
<accession>A0A8T2IGY0</accession>
<dbReference type="InterPro" id="IPR029063">
    <property type="entry name" value="SAM-dependent_MTases_sf"/>
</dbReference>
<dbReference type="GO" id="GO:0008170">
    <property type="term" value="F:N-methyltransferase activity"/>
    <property type="evidence" value="ECO:0007669"/>
    <property type="project" value="TreeGrafter"/>
</dbReference>
<organism evidence="5 6">
    <name type="scientific">Hymenochirus boettgeri</name>
    <name type="common">Congo dwarf clawed frog</name>
    <dbReference type="NCBI Taxonomy" id="247094"/>
    <lineage>
        <taxon>Eukaryota</taxon>
        <taxon>Metazoa</taxon>
        <taxon>Chordata</taxon>
        <taxon>Craniata</taxon>
        <taxon>Vertebrata</taxon>
        <taxon>Euteleostomi</taxon>
        <taxon>Amphibia</taxon>
        <taxon>Batrachia</taxon>
        <taxon>Anura</taxon>
        <taxon>Pipoidea</taxon>
        <taxon>Pipidae</taxon>
        <taxon>Pipinae</taxon>
        <taxon>Hymenochirus</taxon>
    </lineage>
</organism>
<evidence type="ECO:0000313" key="6">
    <source>
        <dbReference type="Proteomes" id="UP000812440"/>
    </source>
</evidence>
<dbReference type="PIRSF" id="PIRSF000384">
    <property type="entry name" value="PNMTase"/>
    <property type="match status" value="1"/>
</dbReference>
<dbReference type="GO" id="GO:0005829">
    <property type="term" value="C:cytosol"/>
    <property type="evidence" value="ECO:0007669"/>
    <property type="project" value="TreeGrafter"/>
</dbReference>
<name>A0A8T2IGY0_9PIPI</name>